<evidence type="ECO:0008006" key="3">
    <source>
        <dbReference type="Google" id="ProtNLM"/>
    </source>
</evidence>
<comment type="caution">
    <text evidence="1">The sequence shown here is derived from an EMBL/GenBank/DDBJ whole genome shotgun (WGS) entry which is preliminary data.</text>
</comment>
<dbReference type="Proteomes" id="UP001274896">
    <property type="component" value="Unassembled WGS sequence"/>
</dbReference>
<dbReference type="AlphaFoldDB" id="A0AAE0QFH2"/>
<protein>
    <recommendedName>
        <fullName evidence="3">Reverse transcriptase domain-containing protein</fullName>
    </recommendedName>
</protein>
<accession>A0AAE0QFH2</accession>
<name>A0AAE0QFH2_9TELE</name>
<dbReference type="PANTHER" id="PTHR47027:SF30">
    <property type="entry name" value="THAP-TYPE DOMAIN-CONTAINING PROTEIN"/>
    <property type="match status" value="1"/>
</dbReference>
<reference evidence="1" key="1">
    <citation type="submission" date="2023-06" db="EMBL/GenBank/DDBJ databases">
        <title>Male Hemibagrus guttatus genome.</title>
        <authorList>
            <person name="Bian C."/>
        </authorList>
    </citation>
    <scope>NUCLEOTIDE SEQUENCE</scope>
    <source>
        <strain evidence="1">Male_cb2023</strain>
        <tissue evidence="1">Muscle</tissue>
    </source>
</reference>
<gene>
    <name evidence="1" type="ORF">QTP70_002684</name>
</gene>
<sequence length="88" mass="10146">MAVVVNPGLDRSVMEHWTSSIPSHRALEGSWEFAQPVHMCFVDLEKAFDRVPHSILWEVLWEYGLHVPLLRAVRSLYECSRSLVRIAS</sequence>
<organism evidence="1 2">
    <name type="scientific">Hemibagrus guttatus</name>
    <dbReference type="NCBI Taxonomy" id="175788"/>
    <lineage>
        <taxon>Eukaryota</taxon>
        <taxon>Metazoa</taxon>
        <taxon>Chordata</taxon>
        <taxon>Craniata</taxon>
        <taxon>Vertebrata</taxon>
        <taxon>Euteleostomi</taxon>
        <taxon>Actinopterygii</taxon>
        <taxon>Neopterygii</taxon>
        <taxon>Teleostei</taxon>
        <taxon>Ostariophysi</taxon>
        <taxon>Siluriformes</taxon>
        <taxon>Bagridae</taxon>
        <taxon>Hemibagrus</taxon>
    </lineage>
</organism>
<keyword evidence="2" id="KW-1185">Reference proteome</keyword>
<dbReference type="EMBL" id="JAUCMX010000016">
    <property type="protein sequence ID" value="KAK3519704.1"/>
    <property type="molecule type" value="Genomic_DNA"/>
</dbReference>
<evidence type="ECO:0000313" key="2">
    <source>
        <dbReference type="Proteomes" id="UP001274896"/>
    </source>
</evidence>
<evidence type="ECO:0000313" key="1">
    <source>
        <dbReference type="EMBL" id="KAK3519704.1"/>
    </source>
</evidence>
<proteinExistence type="predicted"/>
<dbReference type="PANTHER" id="PTHR47027">
    <property type="entry name" value="REVERSE TRANSCRIPTASE DOMAIN-CONTAINING PROTEIN"/>
    <property type="match status" value="1"/>
</dbReference>